<keyword evidence="1" id="KW-1133">Transmembrane helix</keyword>
<sequence length="329" mass="36563">MENFHLYKIMTGVLAGLFAVVIGMAIISIANIASIVSYLSLLLGCFLSLPIFIVAFGQGTFASLVALIIATVVLIITTDIYIAFGFMLLFFLPAVYASWLLGLARSTQKENTLIWYPLSSVIFHLTNFIALIATFIGFYVQTRPSTPLIAKKITADITQAMQQSQSIKETDIHAFNEFLMTHAATLTAMALTIYSLIFLIGNLYFSMITAQHMKWLKRPRDDWSQTLRLPISGIFIFLLVCIASMIDFNAAANLSTRVFSSAYTVIISISGLAYLHNITKGINGRIIILSLVYIAILTIVFAPPISFMMLLMGIWAAIQYNFQSHKKLH</sequence>
<keyword evidence="1" id="KW-0472">Membrane</keyword>
<feature type="transmembrane region" description="Helical" evidence="1">
    <location>
        <begin position="41"/>
        <end position="74"/>
    </location>
</feature>
<evidence type="ECO:0000313" key="2">
    <source>
        <dbReference type="EMBL" id="GAA5093962.1"/>
    </source>
</evidence>
<evidence type="ECO:0000313" key="3">
    <source>
        <dbReference type="Proteomes" id="UP001501525"/>
    </source>
</evidence>
<dbReference type="RefSeq" id="WP_345095955.1">
    <property type="nucleotide sequence ID" value="NZ_BAABIY010000001.1"/>
</dbReference>
<keyword evidence="1" id="KW-0812">Transmembrane</keyword>
<dbReference type="Proteomes" id="UP001501525">
    <property type="component" value="Unassembled WGS sequence"/>
</dbReference>
<organism evidence="2 3">
    <name type="scientific">Bartonella acomydis</name>
    <dbReference type="NCBI Taxonomy" id="686234"/>
    <lineage>
        <taxon>Bacteria</taxon>
        <taxon>Pseudomonadati</taxon>
        <taxon>Pseudomonadota</taxon>
        <taxon>Alphaproteobacteria</taxon>
        <taxon>Hyphomicrobiales</taxon>
        <taxon>Bartonellaceae</taxon>
        <taxon>Bartonella</taxon>
    </lineage>
</organism>
<proteinExistence type="predicted"/>
<keyword evidence="3" id="KW-1185">Reference proteome</keyword>
<dbReference type="EMBL" id="BAABIY010000001">
    <property type="protein sequence ID" value="GAA5093962.1"/>
    <property type="molecule type" value="Genomic_DNA"/>
</dbReference>
<evidence type="ECO:0000256" key="1">
    <source>
        <dbReference type="SAM" id="Phobius"/>
    </source>
</evidence>
<name>A0ABP9MC28_9HYPH</name>
<feature type="transmembrane region" description="Helical" evidence="1">
    <location>
        <begin position="6"/>
        <end position="29"/>
    </location>
</feature>
<feature type="transmembrane region" description="Helical" evidence="1">
    <location>
        <begin position="287"/>
        <end position="318"/>
    </location>
</feature>
<feature type="transmembrane region" description="Helical" evidence="1">
    <location>
        <begin position="80"/>
        <end position="101"/>
    </location>
</feature>
<comment type="caution">
    <text evidence="2">The sequence shown here is derived from an EMBL/GenBank/DDBJ whole genome shotgun (WGS) entry which is preliminary data.</text>
</comment>
<protein>
    <submittedName>
        <fullName evidence="2">Membrane protein</fullName>
    </submittedName>
</protein>
<feature type="transmembrane region" description="Helical" evidence="1">
    <location>
        <begin position="258"/>
        <end position="275"/>
    </location>
</feature>
<feature type="transmembrane region" description="Helical" evidence="1">
    <location>
        <begin position="113"/>
        <end position="140"/>
    </location>
</feature>
<feature type="transmembrane region" description="Helical" evidence="1">
    <location>
        <begin position="226"/>
        <end position="246"/>
    </location>
</feature>
<feature type="transmembrane region" description="Helical" evidence="1">
    <location>
        <begin position="183"/>
        <end position="205"/>
    </location>
</feature>
<reference evidence="3" key="1">
    <citation type="journal article" date="2019" name="Int. J. Syst. Evol. Microbiol.">
        <title>The Global Catalogue of Microorganisms (GCM) 10K type strain sequencing project: providing services to taxonomists for standard genome sequencing and annotation.</title>
        <authorList>
            <consortium name="The Broad Institute Genomics Platform"/>
            <consortium name="The Broad Institute Genome Sequencing Center for Infectious Disease"/>
            <person name="Wu L."/>
            <person name="Ma J."/>
        </authorList>
    </citation>
    <scope>NUCLEOTIDE SEQUENCE [LARGE SCALE GENOMIC DNA]</scope>
    <source>
        <strain evidence="3">JCM 17706</strain>
    </source>
</reference>
<accession>A0ABP9MC28</accession>
<gene>
    <name evidence="2" type="ORF">GCM10023260_00680</name>
</gene>